<dbReference type="Proteomes" id="UP000694044">
    <property type="component" value="Unassembled WGS sequence"/>
</dbReference>
<evidence type="ECO:0000313" key="2">
    <source>
        <dbReference type="EMBL" id="KAG7384051.1"/>
    </source>
</evidence>
<dbReference type="OrthoDB" id="124110at2759"/>
<protein>
    <submittedName>
        <fullName evidence="2">Uncharacterized protein</fullName>
    </submittedName>
</protein>
<comment type="caution">
    <text evidence="2">The sequence shown here is derived from an EMBL/GenBank/DDBJ whole genome shotgun (WGS) entry which is preliminary data.</text>
</comment>
<name>A0A8T1VSB0_9STRA</name>
<reference evidence="2" key="1">
    <citation type="submission" date="2021-02" db="EMBL/GenBank/DDBJ databases">
        <authorList>
            <person name="Palmer J.M."/>
        </authorList>
    </citation>
    <scope>NUCLEOTIDE SEQUENCE</scope>
    <source>
        <strain evidence="2">SCRP734</strain>
    </source>
</reference>
<feature type="region of interest" description="Disordered" evidence="1">
    <location>
        <begin position="428"/>
        <end position="465"/>
    </location>
</feature>
<gene>
    <name evidence="2" type="ORF">PHYPSEUDO_003021</name>
</gene>
<feature type="compositionally biased region" description="Basic residues" evidence="1">
    <location>
        <begin position="428"/>
        <end position="442"/>
    </location>
</feature>
<evidence type="ECO:0000256" key="1">
    <source>
        <dbReference type="SAM" id="MobiDB-lite"/>
    </source>
</evidence>
<keyword evidence="3" id="KW-1185">Reference proteome</keyword>
<proteinExistence type="predicted"/>
<feature type="compositionally biased region" description="Basic and acidic residues" evidence="1">
    <location>
        <begin position="455"/>
        <end position="465"/>
    </location>
</feature>
<evidence type="ECO:0000313" key="3">
    <source>
        <dbReference type="Proteomes" id="UP000694044"/>
    </source>
</evidence>
<feature type="compositionally biased region" description="Polar residues" evidence="1">
    <location>
        <begin position="312"/>
        <end position="326"/>
    </location>
</feature>
<organism evidence="2 3">
    <name type="scientific">Phytophthora pseudosyringae</name>
    <dbReference type="NCBI Taxonomy" id="221518"/>
    <lineage>
        <taxon>Eukaryota</taxon>
        <taxon>Sar</taxon>
        <taxon>Stramenopiles</taxon>
        <taxon>Oomycota</taxon>
        <taxon>Peronosporomycetes</taxon>
        <taxon>Peronosporales</taxon>
        <taxon>Peronosporaceae</taxon>
        <taxon>Phytophthora</taxon>
    </lineage>
</organism>
<dbReference type="EMBL" id="JAGDFM010000158">
    <property type="protein sequence ID" value="KAG7384051.1"/>
    <property type="molecule type" value="Genomic_DNA"/>
</dbReference>
<dbReference type="Pfam" id="PF10198">
    <property type="entry name" value="Ada3"/>
    <property type="match status" value="1"/>
</dbReference>
<dbReference type="InterPro" id="IPR019340">
    <property type="entry name" value="Histone_AcTrfase_su3"/>
</dbReference>
<feature type="region of interest" description="Disordered" evidence="1">
    <location>
        <begin position="286"/>
        <end position="326"/>
    </location>
</feature>
<dbReference type="AlphaFoldDB" id="A0A8T1VSB0"/>
<accession>A0A8T1VSB0</accession>
<sequence>MSTVRTVLAPTSVLYRRVCAHKATPALGTALHRRADAQRYARNLRAGWMSRPTVTRREIAPLHVPWLPHEQFPATKQACSTDDGLVTSNKHALIRVVQELKRGRANADKQLAQLDSQLMAITDYLGGKSSSLFPPHVVMYVEDSPDVMPPPAAAADGRRHCAAGNGAAVAGKFSGIFKSESQPPTPEMVEEDLNSDTPCTTTGLWKYLYAYSFFKMISPEDMELALLLEDPNTFSEGLESSEEGKDKVLACLDFERLQDNFSLSKSTPQDLEDFFKERLVPSLCSVDGSSSMKEEEEMHSSQPDDEDKHSTETQAGTETNRLLHSIDTESWNPTGITRVLRDIGLIEGNDKEVAQISLSSPRDDEVSQEIRSLQRQLRTCVGHTNETKRKLRKIMDETKPWLSQAKEDEDATIKKYFTMWQTKKELARKKKLREKKLQRRQALRLGGGGGSGKPLADDVDVKQQR</sequence>